<protein>
    <submittedName>
        <fullName evidence="1">Uncharacterized protein</fullName>
    </submittedName>
</protein>
<proteinExistence type="predicted"/>
<sequence length="51" mass="5286">MGARVPGAGNSVQAACAMVYRTGSLMLRLSRHATLGRNISKTTPFAGYSGT</sequence>
<keyword evidence="2" id="KW-1185">Reference proteome</keyword>
<evidence type="ECO:0000313" key="1">
    <source>
        <dbReference type="EMBL" id="VTJ91355.1"/>
    </source>
</evidence>
<gene>
    <name evidence="1" type="ORF">MONAX_5E020097</name>
</gene>
<organism evidence="1 2">
    <name type="scientific">Marmota monax</name>
    <name type="common">Woodchuck</name>
    <dbReference type="NCBI Taxonomy" id="9995"/>
    <lineage>
        <taxon>Eukaryota</taxon>
        <taxon>Metazoa</taxon>
        <taxon>Chordata</taxon>
        <taxon>Craniata</taxon>
        <taxon>Vertebrata</taxon>
        <taxon>Euteleostomi</taxon>
        <taxon>Mammalia</taxon>
        <taxon>Eutheria</taxon>
        <taxon>Euarchontoglires</taxon>
        <taxon>Glires</taxon>
        <taxon>Rodentia</taxon>
        <taxon>Sciuromorpha</taxon>
        <taxon>Sciuridae</taxon>
        <taxon>Xerinae</taxon>
        <taxon>Marmotini</taxon>
        <taxon>Marmota</taxon>
    </lineage>
</organism>
<comment type="caution">
    <text evidence="1">The sequence shown here is derived from an EMBL/GenBank/DDBJ whole genome shotgun (WGS) entry which is preliminary data.</text>
</comment>
<dbReference type="EMBL" id="CABDUW010007882">
    <property type="protein sequence ID" value="VTJ91355.1"/>
    <property type="molecule type" value="Genomic_DNA"/>
</dbReference>
<dbReference type="Proteomes" id="UP000335636">
    <property type="component" value="Unassembled WGS sequence"/>
</dbReference>
<dbReference type="AlphaFoldDB" id="A0A5E4DBD8"/>
<accession>A0A5E4DBD8</accession>
<reference evidence="1" key="1">
    <citation type="submission" date="2019-04" db="EMBL/GenBank/DDBJ databases">
        <authorList>
            <person name="Alioto T."/>
            <person name="Alioto T."/>
        </authorList>
    </citation>
    <scope>NUCLEOTIDE SEQUENCE [LARGE SCALE GENOMIC DNA]</scope>
</reference>
<feature type="non-terminal residue" evidence="1">
    <location>
        <position position="51"/>
    </location>
</feature>
<evidence type="ECO:0000313" key="2">
    <source>
        <dbReference type="Proteomes" id="UP000335636"/>
    </source>
</evidence>
<name>A0A5E4DBD8_MARMO</name>